<evidence type="ECO:0000313" key="2">
    <source>
        <dbReference type="Proteomes" id="UP000477680"/>
    </source>
</evidence>
<proteinExistence type="predicted"/>
<organism evidence="1 2">
    <name type="scientific">Kineobactrum salinum</name>
    <dbReference type="NCBI Taxonomy" id="2708301"/>
    <lineage>
        <taxon>Bacteria</taxon>
        <taxon>Pseudomonadati</taxon>
        <taxon>Pseudomonadota</taxon>
        <taxon>Gammaproteobacteria</taxon>
        <taxon>Cellvibrionales</taxon>
        <taxon>Halieaceae</taxon>
        <taxon>Kineobactrum</taxon>
    </lineage>
</organism>
<name>A0A6C0U431_9GAMM</name>
<gene>
    <name evidence="1" type="ORF">G3T16_01030</name>
</gene>
<evidence type="ECO:0000313" key="1">
    <source>
        <dbReference type="EMBL" id="QIB64204.1"/>
    </source>
</evidence>
<dbReference type="RefSeq" id="WP_163493454.1">
    <property type="nucleotide sequence ID" value="NZ_CP048711.1"/>
</dbReference>
<keyword evidence="2" id="KW-1185">Reference proteome</keyword>
<dbReference type="KEGG" id="kim:G3T16_01030"/>
<evidence type="ECO:0008006" key="3">
    <source>
        <dbReference type="Google" id="ProtNLM"/>
    </source>
</evidence>
<dbReference type="Proteomes" id="UP000477680">
    <property type="component" value="Chromosome"/>
</dbReference>
<dbReference type="AlphaFoldDB" id="A0A6C0U431"/>
<accession>A0A6C0U431</accession>
<protein>
    <recommendedName>
        <fullName evidence="3">Universal stress protein</fullName>
    </recommendedName>
</protein>
<reference evidence="1 2" key="1">
    <citation type="submission" date="2020-02" db="EMBL/GenBank/DDBJ databases">
        <title>Genome sequencing for Kineobactrum sp. M2.</title>
        <authorList>
            <person name="Park S.-J."/>
        </authorList>
    </citation>
    <scope>NUCLEOTIDE SEQUENCE [LARGE SCALE GENOMIC DNA]</scope>
    <source>
        <strain evidence="1 2">M2</strain>
    </source>
</reference>
<dbReference type="EMBL" id="CP048711">
    <property type="protein sequence ID" value="QIB64204.1"/>
    <property type="molecule type" value="Genomic_DNA"/>
</dbReference>
<sequence>MSNDIPEREIYIVIDPQRVRHTSLDAAILLAERLKAGINARLISDELLREVARLPFTTEIVTASGEERELASASLDQLQRQKSALIADFLEQRVRPRKVSFRMEETSEHFSFQVVLERRRDLFLPAVKKTRRRTGMAQGGAPLQAVQWVYDNCQASDRCFLLLQDLVAAGLTRRILVYGNKAIPSRIISALSESGARVYWISTADTGELLRKLQSGTDADLMLLPASFTVDLGEAALRELNRQSEAPILVVG</sequence>